<dbReference type="RefSeq" id="WP_319061955.1">
    <property type="nucleotide sequence ID" value="NZ_JARAYT010000002.1"/>
</dbReference>
<keyword evidence="2" id="KW-1185">Reference proteome</keyword>
<sequence length="197" mass="22731">MEIDLFRETHDVTAKVSCEARDNETGEVCGKTGRLRKFLSFSMPLCPAHHTEIYSYQEWIRQGVVLELDKEGTLVKESPGCTYAVRMKDGTVKIGKAVRLVQRLQAVSREYNEGYPVEVLAVLDGGRTTELRVHRKWIDLRLTQKTGERHHPTSELMAWIEEQGIHTAHTVSVDIYNEWREKKLADTGRPDMFEDWD</sequence>
<reference evidence="1 2" key="1">
    <citation type="journal article" date="2023" name="Microb. Genom.">
        <title>Mesoterricola silvestris gen. nov., sp. nov., Mesoterricola sediminis sp. nov., Geothrix oryzae sp. nov., Geothrix edaphica sp. nov., Geothrix rubra sp. nov., and Geothrix limicola sp. nov., six novel members of Acidobacteriota isolated from soils.</title>
        <authorList>
            <person name="Weisberg A.J."/>
            <person name="Pearce E."/>
            <person name="Kramer C.G."/>
            <person name="Chang J.H."/>
            <person name="Clarke C.R."/>
        </authorList>
    </citation>
    <scope>NUCLEOTIDE SEQUENCE [LARGE SCALE GENOMIC DNA]</scope>
    <source>
        <strain evidence="1 2">ID09-01A</strain>
    </source>
</reference>
<gene>
    <name evidence="1" type="ORF">PV662_10560</name>
</gene>
<name>A0ABU4NAU4_9ACTN</name>
<comment type="caution">
    <text evidence="1">The sequence shown here is derived from an EMBL/GenBank/DDBJ whole genome shotgun (WGS) entry which is preliminary data.</text>
</comment>
<accession>A0ABU4NAU4</accession>
<evidence type="ECO:0000313" key="1">
    <source>
        <dbReference type="EMBL" id="MDX3700195.1"/>
    </source>
</evidence>
<dbReference type="Proteomes" id="UP001271274">
    <property type="component" value="Unassembled WGS sequence"/>
</dbReference>
<evidence type="ECO:0000313" key="2">
    <source>
        <dbReference type="Proteomes" id="UP001271274"/>
    </source>
</evidence>
<organism evidence="1 2">
    <name type="scientific">Streptomyces europaeiscabiei</name>
    <dbReference type="NCBI Taxonomy" id="146819"/>
    <lineage>
        <taxon>Bacteria</taxon>
        <taxon>Bacillati</taxon>
        <taxon>Actinomycetota</taxon>
        <taxon>Actinomycetes</taxon>
        <taxon>Kitasatosporales</taxon>
        <taxon>Streptomycetaceae</taxon>
        <taxon>Streptomyces</taxon>
    </lineage>
</organism>
<protein>
    <submittedName>
        <fullName evidence="1">Uncharacterized protein</fullName>
    </submittedName>
</protein>
<proteinExistence type="predicted"/>
<dbReference type="EMBL" id="JARAYU010000002">
    <property type="protein sequence ID" value="MDX3700195.1"/>
    <property type="molecule type" value="Genomic_DNA"/>
</dbReference>